<evidence type="ECO:0000313" key="2">
    <source>
        <dbReference type="Proteomes" id="UP000078476"/>
    </source>
</evidence>
<keyword evidence="2" id="KW-1185">Reference proteome</keyword>
<dbReference type="AlphaFoldDB" id="A0A177MYF4"/>
<protein>
    <submittedName>
        <fullName evidence="1">Uncharacterized protein</fullName>
    </submittedName>
</protein>
<dbReference type="OrthoDB" id="9013626at2"/>
<dbReference type="EMBL" id="LUUI01000150">
    <property type="protein sequence ID" value="OAI10727.1"/>
    <property type="molecule type" value="Genomic_DNA"/>
</dbReference>
<proteinExistence type="predicted"/>
<reference evidence="1 2" key="1">
    <citation type="submission" date="2016-03" db="EMBL/GenBank/DDBJ databases">
        <authorList>
            <person name="Ploux O."/>
        </authorList>
    </citation>
    <scope>NUCLEOTIDE SEQUENCE [LARGE SCALE GENOMIC DNA]</scope>
    <source>
        <strain evidence="1 2">R-45370</strain>
    </source>
</reference>
<dbReference type="RefSeq" id="WP_066986738.1">
    <property type="nucleotide sequence ID" value="NZ_LUUI01000150.1"/>
</dbReference>
<comment type="caution">
    <text evidence="1">The sequence shown here is derived from an EMBL/GenBank/DDBJ whole genome shotgun (WGS) entry which is preliminary data.</text>
</comment>
<organism evidence="1 2">
    <name type="scientific">Methylomonas lenta</name>
    <dbReference type="NCBI Taxonomy" id="980561"/>
    <lineage>
        <taxon>Bacteria</taxon>
        <taxon>Pseudomonadati</taxon>
        <taxon>Pseudomonadota</taxon>
        <taxon>Gammaproteobacteria</taxon>
        <taxon>Methylococcales</taxon>
        <taxon>Methylococcaceae</taxon>
        <taxon>Methylomonas</taxon>
    </lineage>
</organism>
<accession>A0A177MYF4</accession>
<name>A0A177MYF4_9GAMM</name>
<gene>
    <name evidence="1" type="ORF">A1359_15820</name>
</gene>
<sequence>MNNSMNTIRQECLQPFSSNWAVPTGQEVAEALRLAGFSCSVAAKTLNLKKNGARTIRKWINNESNIPHELWITLCGFAGLLDNPTL</sequence>
<dbReference type="Proteomes" id="UP000078476">
    <property type="component" value="Unassembled WGS sequence"/>
</dbReference>
<evidence type="ECO:0000313" key="1">
    <source>
        <dbReference type="EMBL" id="OAI10727.1"/>
    </source>
</evidence>